<keyword evidence="6" id="KW-1185">Reference proteome</keyword>
<dbReference type="SUPFAM" id="SSF48208">
    <property type="entry name" value="Six-hairpin glycosidases"/>
    <property type="match status" value="1"/>
</dbReference>
<organism evidence="5 6">
    <name type="scientific">Paenibacillus chibensis</name>
    <dbReference type="NCBI Taxonomy" id="59846"/>
    <lineage>
        <taxon>Bacteria</taxon>
        <taxon>Bacillati</taxon>
        <taxon>Bacillota</taxon>
        <taxon>Bacilli</taxon>
        <taxon>Bacillales</taxon>
        <taxon>Paenibacillaceae</taxon>
        <taxon>Paenibacillus</taxon>
    </lineage>
</organism>
<dbReference type="InterPro" id="IPR001701">
    <property type="entry name" value="Glyco_hydro_9"/>
</dbReference>
<evidence type="ECO:0000256" key="2">
    <source>
        <dbReference type="ARBA" id="ARBA00023326"/>
    </source>
</evidence>
<evidence type="ECO:0000259" key="3">
    <source>
        <dbReference type="Pfam" id="PF00759"/>
    </source>
</evidence>
<evidence type="ECO:0000259" key="4">
    <source>
        <dbReference type="Pfam" id="PF03190"/>
    </source>
</evidence>
<dbReference type="PANTHER" id="PTHR42899:SF1">
    <property type="entry name" value="SPERMATOGENESIS-ASSOCIATED PROTEIN 20"/>
    <property type="match status" value="1"/>
</dbReference>
<dbReference type="InterPro" id="IPR012341">
    <property type="entry name" value="6hp_glycosidase-like_sf"/>
</dbReference>
<evidence type="ECO:0000313" key="5">
    <source>
        <dbReference type="EMBL" id="MED5018815.1"/>
    </source>
</evidence>
<evidence type="ECO:0000313" key="6">
    <source>
        <dbReference type="Proteomes" id="UP001343257"/>
    </source>
</evidence>
<protein>
    <submittedName>
        <fullName evidence="5">Thioredoxin domain-containing protein</fullName>
    </submittedName>
</protein>
<comment type="caution">
    <text evidence="5">The sequence shown here is derived from an EMBL/GenBank/DDBJ whole genome shotgun (WGS) entry which is preliminary data.</text>
</comment>
<dbReference type="Gene3D" id="1.50.10.10">
    <property type="match status" value="2"/>
</dbReference>
<proteinExistence type="predicted"/>
<dbReference type="PANTHER" id="PTHR42899">
    <property type="entry name" value="SPERMATOGENESIS-ASSOCIATED PROTEIN 20"/>
    <property type="match status" value="1"/>
</dbReference>
<dbReference type="Proteomes" id="UP001343257">
    <property type="component" value="Unassembled WGS sequence"/>
</dbReference>
<dbReference type="Pfam" id="PF03190">
    <property type="entry name" value="Thioredox_DsbH"/>
    <property type="match status" value="1"/>
</dbReference>
<keyword evidence="2" id="KW-0624">Polysaccharide degradation</keyword>
<accession>A0ABU6PXJ2</accession>
<dbReference type="Gene3D" id="3.40.30.10">
    <property type="entry name" value="Glutaredoxin"/>
    <property type="match status" value="1"/>
</dbReference>
<dbReference type="EMBL" id="JARTLD010000038">
    <property type="protein sequence ID" value="MED5018815.1"/>
    <property type="molecule type" value="Genomic_DNA"/>
</dbReference>
<dbReference type="InterPro" id="IPR024705">
    <property type="entry name" value="Ssp411"/>
</dbReference>
<dbReference type="RefSeq" id="WP_328279387.1">
    <property type="nucleotide sequence ID" value="NZ_JARTLD010000038.1"/>
</dbReference>
<keyword evidence="1" id="KW-0119">Carbohydrate metabolism</keyword>
<dbReference type="PIRSF" id="PIRSF006402">
    <property type="entry name" value="UCP006402_thioredoxin"/>
    <property type="match status" value="1"/>
</dbReference>
<feature type="domain" description="Spermatogenesis-associated protein 20-like TRX" evidence="4">
    <location>
        <begin position="1"/>
        <end position="108"/>
    </location>
</feature>
<reference evidence="5 6" key="1">
    <citation type="submission" date="2023-03" db="EMBL/GenBank/DDBJ databases">
        <title>Bacillus Genome Sequencing.</title>
        <authorList>
            <person name="Dunlap C."/>
        </authorList>
    </citation>
    <scope>NUCLEOTIDE SEQUENCE [LARGE SCALE GENOMIC DNA]</scope>
    <source>
        <strain evidence="5 6">NRS-52</strain>
    </source>
</reference>
<sequence length="632" mass="71592">MERESFEDEEVAALLNEHYVAIKVDREERPDIDNLYMSVCQALTGSGGWPLTVLLTPDKKPFFAGTYFPKRQMYGRMGLMEVLGQLQQKWADNPEQILEVSDDIMHQINSHLSKPQQGVLDEDVFDQAFEHYMRTFDPVYGGFGSEPKFPTPHHLLFLMAYSQMYDRREALQMAEKTLESMYRGGMYDHVGFGFARYSTDEKWLVPHFEKMLYDNALLVMAYLEGYQLTDNRLWAEVAEHVLTYIQRDMTSPEGAFYSAEDADSEGVEGKFYLFTREDVEAALDLEDMHTYCHIYDITPEGNFEGSSIPNLIQALPHTYAEERNLNLLGLTTQLEESREKLFAYREQRVHPFKDDKVLTSWNGLMIAAFAKAAKVMQNPAYSNAAGKAADLIWSRMRQPDGRLLARYRDGDAAFTGYLDDYAFLMWGLIELYEATGQVEYLKRALTLKDIMIEDFWDEADGGFYFSSKQGEALLSRSKEIYDGALPSGNSVAALQLGKLAAMTQDSALKAIVDQQLQVFAGTAEQYPMGYAMYLLAAMQPFQGGREIVLSGSPDDIVMQEMISAVQQAYLPGASVLIHWEGEAGEGLRELLPHIREMKPVSGQAAVYICEHFSCKEPVTTLEALREALAESV</sequence>
<name>A0ABU6PXJ2_9BACL</name>
<dbReference type="SUPFAM" id="SSF52833">
    <property type="entry name" value="Thioredoxin-like"/>
    <property type="match status" value="1"/>
</dbReference>
<dbReference type="InterPro" id="IPR036249">
    <property type="entry name" value="Thioredoxin-like_sf"/>
</dbReference>
<gene>
    <name evidence="5" type="ORF">P9847_16010</name>
</gene>
<dbReference type="Pfam" id="PF00759">
    <property type="entry name" value="Glyco_hydro_9"/>
    <property type="match status" value="1"/>
</dbReference>
<dbReference type="InterPro" id="IPR008928">
    <property type="entry name" value="6-hairpin_glycosidase_sf"/>
</dbReference>
<dbReference type="InterPro" id="IPR004879">
    <property type="entry name" value="Ssp411-like_TRX"/>
</dbReference>
<evidence type="ECO:0000256" key="1">
    <source>
        <dbReference type="ARBA" id="ARBA00023277"/>
    </source>
</evidence>
<feature type="domain" description="Glycoside hydrolase family 9" evidence="3">
    <location>
        <begin position="354"/>
        <end position="480"/>
    </location>
</feature>